<evidence type="ECO:0000256" key="2">
    <source>
        <dbReference type="SAM" id="MobiDB-lite"/>
    </source>
</evidence>
<protein>
    <recommendedName>
        <fullName evidence="3">Fe2OG dioxygenase domain-containing protein</fullName>
    </recommendedName>
</protein>
<feature type="compositionally biased region" description="Basic and acidic residues" evidence="2">
    <location>
        <begin position="132"/>
        <end position="141"/>
    </location>
</feature>
<evidence type="ECO:0000259" key="3">
    <source>
        <dbReference type="PROSITE" id="PS51471"/>
    </source>
</evidence>
<dbReference type="InterPro" id="IPR044842">
    <property type="entry name" value="ALKBH9B/ALKBH10B-like"/>
</dbReference>
<feature type="region of interest" description="Disordered" evidence="2">
    <location>
        <begin position="446"/>
        <end position="509"/>
    </location>
</feature>
<dbReference type="Gene3D" id="2.60.120.590">
    <property type="entry name" value="Alpha-ketoglutarate-dependent dioxygenase AlkB-like"/>
    <property type="match status" value="1"/>
</dbReference>
<dbReference type="PROSITE" id="PS51471">
    <property type="entry name" value="FE2OG_OXY"/>
    <property type="match status" value="1"/>
</dbReference>
<dbReference type="GO" id="GO:0006402">
    <property type="term" value="P:mRNA catabolic process"/>
    <property type="evidence" value="ECO:0007669"/>
    <property type="project" value="InterPro"/>
</dbReference>
<organism evidence="4 5">
    <name type="scientific">Lactuca saligna</name>
    <name type="common">Willowleaf lettuce</name>
    <dbReference type="NCBI Taxonomy" id="75948"/>
    <lineage>
        <taxon>Eukaryota</taxon>
        <taxon>Viridiplantae</taxon>
        <taxon>Streptophyta</taxon>
        <taxon>Embryophyta</taxon>
        <taxon>Tracheophyta</taxon>
        <taxon>Spermatophyta</taxon>
        <taxon>Magnoliopsida</taxon>
        <taxon>eudicotyledons</taxon>
        <taxon>Gunneridae</taxon>
        <taxon>Pentapetalae</taxon>
        <taxon>asterids</taxon>
        <taxon>campanulids</taxon>
        <taxon>Asterales</taxon>
        <taxon>Asteraceae</taxon>
        <taxon>Cichorioideae</taxon>
        <taxon>Cichorieae</taxon>
        <taxon>Lactucinae</taxon>
        <taxon>Lactuca</taxon>
    </lineage>
</organism>
<dbReference type="Proteomes" id="UP001177003">
    <property type="component" value="Chromosome 5"/>
</dbReference>
<dbReference type="AlphaFoldDB" id="A0AA35Z7P1"/>
<sequence>MSDIEVHQTKTQGIRDAVPQFGKCTLFGKFHSRAFLPRLQSEEFTGFNFTISSELGVKDERDKFRRRVVEAGGDECERGLVNLHARVQSIANRKRTKKLSISSPESTILNNTPDKYIESYTTSIQESSSKSDSYKTPENIHSRNQKHFSNKFSVNNKHLSSSTQSKSGKSLDDGIHGFSSMEDDDLHSDEQKEMARFRNIGRKINFVHFERVYGKNMNILQGLELHTQVFNPEEQKKIVESVYEFQRLGQKGRLRARTYTQPTKWMRGKGRITIQFGCCYNYAVDKNGNPPGIIREEEVDPLPQVFKQMIKRMVRWHVLPPTCIPNSCIVNIYEEGDCIPPHIDHHDFVRPFCTASFLTECNILFGSSLKIVGPGEFTGPVSIPLPVGSVLILKGNGADVAKHCVPAVPAKRISITFRKMDERKIPYGYVADPELHGVRPLSLSLKAPSSSSSSSSSSVLSQTEETSPPSPPPRAVSKPKAPAFVGGENDFPPLGLALQRRSNKNVSKA</sequence>
<dbReference type="InterPro" id="IPR005123">
    <property type="entry name" value="Oxoglu/Fe-dep_dioxygenase_dom"/>
</dbReference>
<feature type="domain" description="Fe2OG dioxygenase" evidence="3">
    <location>
        <begin position="324"/>
        <end position="421"/>
    </location>
</feature>
<gene>
    <name evidence="4" type="ORF">LSALG_LOCUS26532</name>
</gene>
<dbReference type="SUPFAM" id="SSF51197">
    <property type="entry name" value="Clavaminate synthase-like"/>
    <property type="match status" value="1"/>
</dbReference>
<name>A0AA35Z7P1_LACSI</name>
<accession>A0AA35Z7P1</accession>
<evidence type="ECO:0000313" key="4">
    <source>
        <dbReference type="EMBL" id="CAI9287148.1"/>
    </source>
</evidence>
<dbReference type="PANTHER" id="PTHR31447">
    <property type="entry name" value="HYDROXYPROLINE-RICH GLYCOPROTEIN FAMILY PROTEIN-RELATED"/>
    <property type="match status" value="1"/>
</dbReference>
<dbReference type="InterPro" id="IPR037151">
    <property type="entry name" value="AlkB-like_sf"/>
</dbReference>
<proteinExistence type="inferred from homology"/>
<dbReference type="Pfam" id="PF13532">
    <property type="entry name" value="2OG-FeII_Oxy_2"/>
    <property type="match status" value="1"/>
</dbReference>
<reference evidence="4" key="1">
    <citation type="submission" date="2023-04" db="EMBL/GenBank/DDBJ databases">
        <authorList>
            <person name="Vijverberg K."/>
            <person name="Xiong W."/>
            <person name="Schranz E."/>
        </authorList>
    </citation>
    <scope>NUCLEOTIDE SEQUENCE</scope>
</reference>
<dbReference type="InterPro" id="IPR027450">
    <property type="entry name" value="AlkB-like"/>
</dbReference>
<dbReference type="PANTHER" id="PTHR31447:SF1">
    <property type="entry name" value="OS06G0138200 PROTEIN"/>
    <property type="match status" value="1"/>
</dbReference>
<feature type="compositionally biased region" description="Low complexity" evidence="2">
    <location>
        <begin position="446"/>
        <end position="461"/>
    </location>
</feature>
<evidence type="ECO:0000256" key="1">
    <source>
        <dbReference type="ARBA" id="ARBA00007879"/>
    </source>
</evidence>
<feature type="compositionally biased region" description="Polar residues" evidence="2">
    <location>
        <begin position="121"/>
        <end position="131"/>
    </location>
</feature>
<keyword evidence="5" id="KW-1185">Reference proteome</keyword>
<dbReference type="EMBL" id="OX465081">
    <property type="protein sequence ID" value="CAI9287148.1"/>
    <property type="molecule type" value="Genomic_DNA"/>
</dbReference>
<dbReference type="GO" id="GO:0032451">
    <property type="term" value="F:demethylase activity"/>
    <property type="evidence" value="ECO:0007669"/>
    <property type="project" value="InterPro"/>
</dbReference>
<evidence type="ECO:0000313" key="5">
    <source>
        <dbReference type="Proteomes" id="UP001177003"/>
    </source>
</evidence>
<feature type="compositionally biased region" description="Low complexity" evidence="2">
    <location>
        <begin position="157"/>
        <end position="168"/>
    </location>
</feature>
<comment type="similarity">
    <text evidence="1">Belongs to the alkB family.</text>
</comment>
<feature type="region of interest" description="Disordered" evidence="2">
    <location>
        <begin position="121"/>
        <end position="187"/>
    </location>
</feature>
<dbReference type="GO" id="GO:0003729">
    <property type="term" value="F:mRNA binding"/>
    <property type="evidence" value="ECO:0007669"/>
    <property type="project" value="InterPro"/>
</dbReference>